<dbReference type="AlphaFoldDB" id="A0A7X0RI90"/>
<organism evidence="3 4">
    <name type="scientific">Nocardioides luti</name>
    <dbReference type="NCBI Taxonomy" id="2761101"/>
    <lineage>
        <taxon>Bacteria</taxon>
        <taxon>Bacillati</taxon>
        <taxon>Actinomycetota</taxon>
        <taxon>Actinomycetes</taxon>
        <taxon>Propionibacteriales</taxon>
        <taxon>Nocardioidaceae</taxon>
        <taxon>Nocardioides</taxon>
    </lineage>
</organism>
<name>A0A7X0RI90_9ACTN</name>
<evidence type="ECO:0000259" key="2">
    <source>
        <dbReference type="SMART" id="SM00327"/>
    </source>
</evidence>
<evidence type="ECO:0000313" key="3">
    <source>
        <dbReference type="EMBL" id="MBB6628652.1"/>
    </source>
</evidence>
<dbReference type="SUPFAM" id="SSF53300">
    <property type="entry name" value="vWA-like"/>
    <property type="match status" value="1"/>
</dbReference>
<feature type="compositionally biased region" description="Basic residues" evidence="1">
    <location>
        <begin position="168"/>
        <end position="178"/>
    </location>
</feature>
<sequence length="396" mass="43174">MVATATTSGPGGPEAATDWVRGADEVLLGFTRALRAAGVPVTQDRSQGFLAAVALLGLDDQRATYRAGRATLCAGPDDLERYDQVFEAFFNARDGLPRTRPAAPATNPTFGELPADESRGEGTTTPDEVVRAMASETEVLRHRDVAAMTAAEKHRLSGMFATLQPRPPTRRTARHRSWHRGDVDASRTLRASLRRMGEPADIEWRRRSVRPRRVVLLIDVSGSMNGYADALLRLAHRFTQSVRAGSAAGGRRRGVVETFTVGTRLTHLTRAMQQRDPSRALVAAGETVPDWSGGTRLGETLGFFLDRWGQRGMARGAVVVVFSDGWERGDPSLLAEQMARLHRVAHRVVWVNPHRGKAGYEPVQQGVVAALPYIDDFLAGHSLATFADLVEVVSRA</sequence>
<comment type="caution">
    <text evidence="3">The sequence shown here is derived from an EMBL/GenBank/DDBJ whole genome shotgun (WGS) entry which is preliminary data.</text>
</comment>
<dbReference type="EMBL" id="JACKXE010000001">
    <property type="protein sequence ID" value="MBB6628652.1"/>
    <property type="molecule type" value="Genomic_DNA"/>
</dbReference>
<dbReference type="Gene3D" id="3.40.50.410">
    <property type="entry name" value="von Willebrand factor, type A domain"/>
    <property type="match status" value="1"/>
</dbReference>
<dbReference type="PANTHER" id="PTHR39338:SF6">
    <property type="entry name" value="BLL5662 PROTEIN"/>
    <property type="match status" value="1"/>
</dbReference>
<dbReference type="InterPro" id="IPR011195">
    <property type="entry name" value="UCP010256"/>
</dbReference>
<evidence type="ECO:0000256" key="1">
    <source>
        <dbReference type="SAM" id="MobiDB-lite"/>
    </source>
</evidence>
<feature type="domain" description="VWFA" evidence="2">
    <location>
        <begin position="211"/>
        <end position="394"/>
    </location>
</feature>
<dbReference type="PANTHER" id="PTHR39338">
    <property type="entry name" value="BLL5662 PROTEIN-RELATED"/>
    <property type="match status" value="1"/>
</dbReference>
<proteinExistence type="predicted"/>
<feature type="region of interest" description="Disordered" evidence="1">
    <location>
        <begin position="97"/>
        <end position="126"/>
    </location>
</feature>
<dbReference type="Pfam" id="PF05762">
    <property type="entry name" value="VWA_CoxE"/>
    <property type="match status" value="1"/>
</dbReference>
<dbReference type="SMART" id="SM00327">
    <property type="entry name" value="VWA"/>
    <property type="match status" value="1"/>
</dbReference>
<gene>
    <name evidence="3" type="ORF">H5V45_15105</name>
</gene>
<accession>A0A7X0RI90</accession>
<dbReference type="InterPro" id="IPR002035">
    <property type="entry name" value="VWF_A"/>
</dbReference>
<evidence type="ECO:0000313" key="4">
    <source>
        <dbReference type="Proteomes" id="UP000523955"/>
    </source>
</evidence>
<dbReference type="InterPro" id="IPR008912">
    <property type="entry name" value="Uncharacterised_CoxE"/>
</dbReference>
<feature type="region of interest" description="Disordered" evidence="1">
    <location>
        <begin position="162"/>
        <end position="181"/>
    </location>
</feature>
<dbReference type="Proteomes" id="UP000523955">
    <property type="component" value="Unassembled WGS sequence"/>
</dbReference>
<dbReference type="PIRSF" id="PIRSF010256">
    <property type="entry name" value="CoxE_vWa"/>
    <property type="match status" value="1"/>
</dbReference>
<keyword evidence="4" id="KW-1185">Reference proteome</keyword>
<protein>
    <submittedName>
        <fullName evidence="3">VWA domain-containing protein</fullName>
    </submittedName>
</protein>
<feature type="compositionally biased region" description="Low complexity" evidence="1">
    <location>
        <begin position="98"/>
        <end position="109"/>
    </location>
</feature>
<dbReference type="CDD" id="cd00198">
    <property type="entry name" value="vWFA"/>
    <property type="match status" value="1"/>
</dbReference>
<dbReference type="RefSeq" id="WP_185254681.1">
    <property type="nucleotide sequence ID" value="NZ_JACKXE010000001.1"/>
</dbReference>
<dbReference type="InterPro" id="IPR036465">
    <property type="entry name" value="vWFA_dom_sf"/>
</dbReference>
<reference evidence="3 4" key="1">
    <citation type="submission" date="2020-08" db="EMBL/GenBank/DDBJ databases">
        <authorList>
            <person name="Seo M.-J."/>
        </authorList>
    </citation>
    <scope>NUCLEOTIDE SEQUENCE [LARGE SCALE GENOMIC DNA]</scope>
    <source>
        <strain evidence="3 4">KIGAM211</strain>
    </source>
</reference>